<dbReference type="Proteomes" id="UP000654947">
    <property type="component" value="Unassembled WGS sequence"/>
</dbReference>
<dbReference type="SUPFAM" id="SSF48452">
    <property type="entry name" value="TPR-like"/>
    <property type="match status" value="1"/>
</dbReference>
<name>A0A919CIC8_9ACTN</name>
<feature type="domain" description="CHAT" evidence="1">
    <location>
        <begin position="412"/>
        <end position="628"/>
    </location>
</feature>
<dbReference type="Pfam" id="PF12770">
    <property type="entry name" value="CHAT"/>
    <property type="match status" value="1"/>
</dbReference>
<reference evidence="2 3" key="1">
    <citation type="journal article" date="2014" name="Int. J. Syst. Evol. Microbiol.">
        <title>Complete genome sequence of Corynebacterium casei LMG S-19264T (=DSM 44701T), isolated from a smear-ripened cheese.</title>
        <authorList>
            <consortium name="US DOE Joint Genome Institute (JGI-PGF)"/>
            <person name="Walter F."/>
            <person name="Albersmeier A."/>
            <person name="Kalinowski J."/>
            <person name="Ruckert C."/>
        </authorList>
    </citation>
    <scope>NUCLEOTIDE SEQUENCE [LARGE SCALE GENOMIC DNA]</scope>
    <source>
        <strain evidence="2 3">KCTC 19473</strain>
    </source>
</reference>
<dbReference type="RefSeq" id="WP_017576573.1">
    <property type="nucleotide sequence ID" value="NZ_BMXL01000011.1"/>
</dbReference>
<dbReference type="InterPro" id="IPR024983">
    <property type="entry name" value="CHAT_dom"/>
</dbReference>
<sequence length="642" mass="68184">MAPNSPPLTSSAALRTGHTLLRQVGEGVQLARSGRFEDTVALLDETQYLLRRHPLSRVSTVLPGTLANLGLAQSLCGNFTAARDHLQEARSRADEHGLAVLDLIVRQNLGCLALHRGDSAAAIGLFHDLLPSMPEDRREALHVDMAEALLTEGLVEEAVEALDDSAGAGPTAQLREATLRLLEGDPAHARAVGLQVRQLHGRGSLWYRFAERLVYRAGRRSPRRRRRGCPVPVSNAHPPHTVRAGLAQALSTGAAETALEWAELTRASRTPLVPGPTAAADREHTDAYRSSHAHSGAAGAEARAREWEQARWRSFYAPHLRRALSPPEAAPSTRDGTEPWCPVTDTLRGRLGGRAYVRYVQIDDRAWALVASEEGVEAFPLGSAADLSARAARFAACAPGGPGFARAADEAGRSLLGPVLARIGDRPLVLSWDPFLGEPPWGALPALCGRPLSLVASARAWLERPSEVPSPDRVLLASGPTLPGAVAEVDALARLYPQARVLSGERARPEAVLEGMEHSDLVHLAGHGHVPKRAAMLASVELEGAPLLACDLAGIERVPSVVTLATCWNGRAFGRRAGPPLGFVGALLARGARAVVASPVPVRDAQTGTAMRRFHRALAAGTPVPEAVALHLGHAGFCCYGG</sequence>
<evidence type="ECO:0000313" key="3">
    <source>
        <dbReference type="Proteomes" id="UP000654947"/>
    </source>
</evidence>
<evidence type="ECO:0000313" key="2">
    <source>
        <dbReference type="EMBL" id="GHD26854.1"/>
    </source>
</evidence>
<keyword evidence="3" id="KW-1185">Reference proteome</keyword>
<organism evidence="2 3">
    <name type="scientific">Nocardiopsis kunsanensis</name>
    <dbReference type="NCBI Taxonomy" id="141693"/>
    <lineage>
        <taxon>Bacteria</taxon>
        <taxon>Bacillati</taxon>
        <taxon>Actinomycetota</taxon>
        <taxon>Actinomycetes</taxon>
        <taxon>Streptosporangiales</taxon>
        <taxon>Nocardiopsidaceae</taxon>
        <taxon>Nocardiopsis</taxon>
    </lineage>
</organism>
<evidence type="ECO:0000259" key="1">
    <source>
        <dbReference type="Pfam" id="PF12770"/>
    </source>
</evidence>
<gene>
    <name evidence="2" type="ORF">GCM10007147_25360</name>
</gene>
<accession>A0A919CIC8</accession>
<dbReference type="EMBL" id="BMXL01000011">
    <property type="protein sequence ID" value="GHD26854.1"/>
    <property type="molecule type" value="Genomic_DNA"/>
</dbReference>
<dbReference type="AlphaFoldDB" id="A0A919CIC8"/>
<dbReference type="Gene3D" id="1.25.40.10">
    <property type="entry name" value="Tetratricopeptide repeat domain"/>
    <property type="match status" value="1"/>
</dbReference>
<dbReference type="InterPro" id="IPR011990">
    <property type="entry name" value="TPR-like_helical_dom_sf"/>
</dbReference>
<comment type="caution">
    <text evidence="2">The sequence shown here is derived from an EMBL/GenBank/DDBJ whole genome shotgun (WGS) entry which is preliminary data.</text>
</comment>
<protein>
    <recommendedName>
        <fullName evidence="1">CHAT domain-containing protein</fullName>
    </recommendedName>
</protein>
<proteinExistence type="predicted"/>